<dbReference type="RefSeq" id="WP_058450908.1">
    <property type="nucleotide sequence ID" value="NZ_CAAAIB010000003.1"/>
</dbReference>
<dbReference type="PATRIC" id="fig|466.6.peg.67"/>
<dbReference type="InterPro" id="IPR018640">
    <property type="entry name" value="DUF2063"/>
</dbReference>
<sequence length="259" mass="30062">MTDLLHLQDQFQSYLLKGQSAIPQWIVATEKVSIEQRLAIYLDSYRYRLLESLAANFPVLELYLGRDEFYKLGENYITHHPSSYRSIRWYGDQFAEYLKRNSKPYLAELAEFEWKMTLSFDAADEGVLKIEQMASVPPEAWPHLRFRPHASLQRMDFAWDVVKIWEAISNEQSPAPPMKSADIIPWVLWRNEYLNRFYSLGEEEAWALDALIRGATFGELCEGLCKWLEEAEVGLRAASLLKGWIQSGLLAELSITECL</sequence>
<dbReference type="AlphaFoldDB" id="A0A0W0WHQ6"/>
<dbReference type="OrthoDB" id="343356at2"/>
<feature type="domain" description="Putative DNA-binding" evidence="1">
    <location>
        <begin position="7"/>
        <end position="98"/>
    </location>
</feature>
<dbReference type="Pfam" id="PF09836">
    <property type="entry name" value="DUF2063"/>
    <property type="match status" value="1"/>
</dbReference>
<keyword evidence="3" id="KW-1185">Reference proteome</keyword>
<protein>
    <recommendedName>
        <fullName evidence="1">Putative DNA-binding domain-containing protein</fullName>
    </recommendedName>
</protein>
<dbReference type="STRING" id="466.Lmac_0063"/>
<dbReference type="EMBL" id="LNYL01000002">
    <property type="protein sequence ID" value="KTD31873.1"/>
    <property type="molecule type" value="Genomic_DNA"/>
</dbReference>
<reference evidence="2 3" key="1">
    <citation type="submission" date="2015-11" db="EMBL/GenBank/DDBJ databases">
        <title>Genomic analysis of 38 Legionella species identifies large and diverse effector repertoires.</title>
        <authorList>
            <person name="Burstein D."/>
            <person name="Amaro F."/>
            <person name="Zusman T."/>
            <person name="Lifshitz Z."/>
            <person name="Cohen O."/>
            <person name="Gilbert J.A."/>
            <person name="Pupko T."/>
            <person name="Shuman H.A."/>
            <person name="Segal G."/>
        </authorList>
    </citation>
    <scope>NUCLEOTIDE SEQUENCE [LARGE SCALE GENOMIC DNA]</scope>
    <source>
        <strain evidence="2 3">PX-1-G2-E2</strain>
    </source>
</reference>
<evidence type="ECO:0000313" key="2">
    <source>
        <dbReference type="EMBL" id="KTD31873.1"/>
    </source>
</evidence>
<dbReference type="Gene3D" id="1.10.150.690">
    <property type="entry name" value="DUF2063"/>
    <property type="match status" value="1"/>
</dbReference>
<gene>
    <name evidence="2" type="ORF">Lmac_0063</name>
</gene>
<dbReference type="InterPro" id="IPR044922">
    <property type="entry name" value="DUF2063_N_sf"/>
</dbReference>
<evidence type="ECO:0000259" key="1">
    <source>
        <dbReference type="Pfam" id="PF09836"/>
    </source>
</evidence>
<proteinExistence type="predicted"/>
<comment type="caution">
    <text evidence="2">The sequence shown here is derived from an EMBL/GenBank/DDBJ whole genome shotgun (WGS) entry which is preliminary data.</text>
</comment>
<organism evidence="2 3">
    <name type="scientific">Legionella maceachernii</name>
    <dbReference type="NCBI Taxonomy" id="466"/>
    <lineage>
        <taxon>Bacteria</taxon>
        <taxon>Pseudomonadati</taxon>
        <taxon>Pseudomonadota</taxon>
        <taxon>Gammaproteobacteria</taxon>
        <taxon>Legionellales</taxon>
        <taxon>Legionellaceae</taxon>
        <taxon>Legionella</taxon>
    </lineage>
</organism>
<evidence type="ECO:0000313" key="3">
    <source>
        <dbReference type="Proteomes" id="UP000054908"/>
    </source>
</evidence>
<accession>A0A0W0WHQ6</accession>
<name>A0A0W0WHQ6_9GAMM</name>
<dbReference type="Proteomes" id="UP000054908">
    <property type="component" value="Unassembled WGS sequence"/>
</dbReference>